<reference evidence="1" key="1">
    <citation type="submission" date="2021-06" db="EMBL/GenBank/DDBJ databases">
        <authorList>
            <person name="Kallberg Y."/>
            <person name="Tangrot J."/>
            <person name="Rosling A."/>
        </authorList>
    </citation>
    <scope>NUCLEOTIDE SEQUENCE</scope>
    <source>
        <strain evidence="1">UK204</strain>
    </source>
</reference>
<dbReference type="AlphaFoldDB" id="A0A9N8V8B9"/>
<comment type="caution">
    <text evidence="1">The sequence shown here is derived from an EMBL/GenBank/DDBJ whole genome shotgun (WGS) entry which is preliminary data.</text>
</comment>
<dbReference type="Proteomes" id="UP000789570">
    <property type="component" value="Unassembled WGS sequence"/>
</dbReference>
<name>A0A9N8V8B9_9GLOM</name>
<sequence>MERDQNDTIIAPFQGSNESFPGMTLPVAINGSSSGTTTLIPQPLSNIPSYVQPRQPYLEDKRRSSSPIRVKNIQQLVASTLSSNQLSRLSNLRVTTPSVGNTNNGLLLGNPYNFF</sequence>
<keyword evidence="2" id="KW-1185">Reference proteome</keyword>
<organism evidence="1 2">
    <name type="scientific">Funneliformis caledonium</name>
    <dbReference type="NCBI Taxonomy" id="1117310"/>
    <lineage>
        <taxon>Eukaryota</taxon>
        <taxon>Fungi</taxon>
        <taxon>Fungi incertae sedis</taxon>
        <taxon>Mucoromycota</taxon>
        <taxon>Glomeromycotina</taxon>
        <taxon>Glomeromycetes</taxon>
        <taxon>Glomerales</taxon>
        <taxon>Glomeraceae</taxon>
        <taxon>Funneliformis</taxon>
    </lineage>
</organism>
<dbReference type="EMBL" id="CAJVPQ010000051">
    <property type="protein sequence ID" value="CAG8440875.1"/>
    <property type="molecule type" value="Genomic_DNA"/>
</dbReference>
<evidence type="ECO:0000313" key="1">
    <source>
        <dbReference type="EMBL" id="CAG8440875.1"/>
    </source>
</evidence>
<protein>
    <submittedName>
        <fullName evidence="1">13085_t:CDS:1</fullName>
    </submittedName>
</protein>
<evidence type="ECO:0000313" key="2">
    <source>
        <dbReference type="Proteomes" id="UP000789570"/>
    </source>
</evidence>
<gene>
    <name evidence="1" type="ORF">FCALED_LOCUS521</name>
</gene>
<proteinExistence type="predicted"/>
<accession>A0A9N8V8B9</accession>